<protein>
    <submittedName>
        <fullName evidence="1">Uncharacterized protein</fullName>
    </submittedName>
</protein>
<proteinExistence type="predicted"/>
<dbReference type="EMBL" id="GBRH01195650">
    <property type="protein sequence ID" value="JAE02246.1"/>
    <property type="molecule type" value="Transcribed_RNA"/>
</dbReference>
<sequence>MCWRRWVSTSSWDQRYTISLLRQLLASTATVARCPKMGCVFPGWNGTAVDDVLVTARFYGVV</sequence>
<name>A0A0A9EWJ3_ARUDO</name>
<organism evidence="1">
    <name type="scientific">Arundo donax</name>
    <name type="common">Giant reed</name>
    <name type="synonym">Donax arundinaceus</name>
    <dbReference type="NCBI Taxonomy" id="35708"/>
    <lineage>
        <taxon>Eukaryota</taxon>
        <taxon>Viridiplantae</taxon>
        <taxon>Streptophyta</taxon>
        <taxon>Embryophyta</taxon>
        <taxon>Tracheophyta</taxon>
        <taxon>Spermatophyta</taxon>
        <taxon>Magnoliopsida</taxon>
        <taxon>Liliopsida</taxon>
        <taxon>Poales</taxon>
        <taxon>Poaceae</taxon>
        <taxon>PACMAD clade</taxon>
        <taxon>Arundinoideae</taxon>
        <taxon>Arundineae</taxon>
        <taxon>Arundo</taxon>
    </lineage>
</organism>
<dbReference type="AlphaFoldDB" id="A0A0A9EWJ3"/>
<reference evidence="1" key="1">
    <citation type="submission" date="2014-09" db="EMBL/GenBank/DDBJ databases">
        <authorList>
            <person name="Magalhaes I.L.F."/>
            <person name="Oliveira U."/>
            <person name="Santos F.R."/>
            <person name="Vidigal T.H.D.A."/>
            <person name="Brescovit A.D."/>
            <person name="Santos A.J."/>
        </authorList>
    </citation>
    <scope>NUCLEOTIDE SEQUENCE</scope>
    <source>
        <tissue evidence="1">Shoot tissue taken approximately 20 cm above the soil surface</tissue>
    </source>
</reference>
<evidence type="ECO:0000313" key="1">
    <source>
        <dbReference type="EMBL" id="JAE02246.1"/>
    </source>
</evidence>
<accession>A0A0A9EWJ3</accession>
<reference evidence="1" key="2">
    <citation type="journal article" date="2015" name="Data Brief">
        <title>Shoot transcriptome of the giant reed, Arundo donax.</title>
        <authorList>
            <person name="Barrero R.A."/>
            <person name="Guerrero F.D."/>
            <person name="Moolhuijzen P."/>
            <person name="Goolsby J.A."/>
            <person name="Tidwell J."/>
            <person name="Bellgard S.E."/>
            <person name="Bellgard M.I."/>
        </authorList>
    </citation>
    <scope>NUCLEOTIDE SEQUENCE</scope>
    <source>
        <tissue evidence="1">Shoot tissue taken approximately 20 cm above the soil surface</tissue>
    </source>
</reference>